<comment type="caution">
    <text evidence="2">The sequence shown here is derived from an EMBL/GenBank/DDBJ whole genome shotgun (WGS) entry which is preliminary data.</text>
</comment>
<evidence type="ECO:0000313" key="3">
    <source>
        <dbReference type="Proteomes" id="UP000050454"/>
    </source>
</evidence>
<accession>A0A0P7BTW1</accession>
<organism evidence="2 3">
    <name type="scientific">Jiulongibacter sediminis</name>
    <dbReference type="NCBI Taxonomy" id="1605367"/>
    <lineage>
        <taxon>Bacteria</taxon>
        <taxon>Pseudomonadati</taxon>
        <taxon>Bacteroidota</taxon>
        <taxon>Cytophagia</taxon>
        <taxon>Cytophagales</taxon>
        <taxon>Leadbetterellaceae</taxon>
        <taxon>Jiulongibacter</taxon>
    </lineage>
</organism>
<gene>
    <name evidence="2" type="ORF">AFM12_12955</name>
</gene>
<sequence>MIIRGTSLQKVLKSSKDSNLSYCEKRPKLHCSISLPMKKNIINGLLVGAGVILYHYFAHGTINWARGLGIAVITTILMIVFDKLRK</sequence>
<name>A0A0P7BTW1_9BACT</name>
<dbReference type="Proteomes" id="UP000050454">
    <property type="component" value="Unassembled WGS sequence"/>
</dbReference>
<keyword evidence="1" id="KW-0472">Membrane</keyword>
<reference evidence="2 3" key="1">
    <citation type="submission" date="2015-07" db="EMBL/GenBank/DDBJ databases">
        <title>The draft genome sequence of Leadbetterella sp. JN14-9.</title>
        <authorList>
            <person name="Liu Y."/>
            <person name="Du J."/>
            <person name="Shao Z."/>
        </authorList>
    </citation>
    <scope>NUCLEOTIDE SEQUENCE [LARGE SCALE GENOMIC DNA]</scope>
    <source>
        <strain evidence="2 3">JN14-9</strain>
    </source>
</reference>
<keyword evidence="1" id="KW-1133">Transmembrane helix</keyword>
<protein>
    <submittedName>
        <fullName evidence="2">Uncharacterized protein</fullName>
    </submittedName>
</protein>
<keyword evidence="1" id="KW-0812">Transmembrane</keyword>
<proteinExistence type="predicted"/>
<feature type="transmembrane region" description="Helical" evidence="1">
    <location>
        <begin position="64"/>
        <end position="81"/>
    </location>
</feature>
<dbReference type="EMBL" id="LGTQ01000009">
    <property type="protein sequence ID" value="KPM48090.1"/>
    <property type="molecule type" value="Genomic_DNA"/>
</dbReference>
<dbReference type="STRING" id="1605367.AFM12_12955"/>
<evidence type="ECO:0000313" key="2">
    <source>
        <dbReference type="EMBL" id="KPM48090.1"/>
    </source>
</evidence>
<keyword evidence="3" id="KW-1185">Reference proteome</keyword>
<evidence type="ECO:0000256" key="1">
    <source>
        <dbReference type="SAM" id="Phobius"/>
    </source>
</evidence>
<dbReference type="AlphaFoldDB" id="A0A0P7BTW1"/>
<feature type="transmembrane region" description="Helical" evidence="1">
    <location>
        <begin position="41"/>
        <end position="58"/>
    </location>
</feature>